<organism evidence="1 2">
    <name type="scientific">Salipaludibacillus neizhouensis</name>
    <dbReference type="NCBI Taxonomy" id="885475"/>
    <lineage>
        <taxon>Bacteria</taxon>
        <taxon>Bacillati</taxon>
        <taxon>Bacillota</taxon>
        <taxon>Bacilli</taxon>
        <taxon>Bacillales</taxon>
        <taxon>Bacillaceae</taxon>
    </lineage>
</organism>
<protein>
    <recommendedName>
        <fullName evidence="3">Spore coat protein</fullName>
    </recommendedName>
</protein>
<accession>A0A3A9K7F1</accession>
<dbReference type="AlphaFoldDB" id="A0A3A9K7F1"/>
<dbReference type="EMBL" id="PDOE01000003">
    <property type="protein sequence ID" value="RKL67408.1"/>
    <property type="molecule type" value="Genomic_DNA"/>
</dbReference>
<name>A0A3A9K7F1_9BACI</name>
<keyword evidence="2" id="KW-1185">Reference proteome</keyword>
<evidence type="ECO:0000313" key="2">
    <source>
        <dbReference type="Proteomes" id="UP000281498"/>
    </source>
</evidence>
<comment type="caution">
    <text evidence="1">The sequence shown here is derived from an EMBL/GenBank/DDBJ whole genome shotgun (WGS) entry which is preliminary data.</text>
</comment>
<proteinExistence type="predicted"/>
<dbReference type="Proteomes" id="UP000281498">
    <property type="component" value="Unassembled WGS sequence"/>
</dbReference>
<sequence>MRLPVIDIGLMNEHLATHEGLLGKLDVYLEATLDKFLMKLITVQREMLKVHIQVMLELLLPQKEEWVNLPNENLEEELDLSTATDSTGNELTKRISLELQATANSMARTNFNSALMMKNENVKQVHFEMAIQQATYLNYVNYFVEENEWSISVKGTEDQQNKIIEHFKHLV</sequence>
<dbReference type="OrthoDB" id="2452736at2"/>
<evidence type="ECO:0008006" key="3">
    <source>
        <dbReference type="Google" id="ProtNLM"/>
    </source>
</evidence>
<gene>
    <name evidence="1" type="ORF">CR203_08575</name>
</gene>
<evidence type="ECO:0000313" key="1">
    <source>
        <dbReference type="EMBL" id="RKL67408.1"/>
    </source>
</evidence>
<reference evidence="1 2" key="1">
    <citation type="submission" date="2017-10" db="EMBL/GenBank/DDBJ databases">
        <title>Bacillus sp. nov., a halophilic bacterium isolated from a Keqin Lake.</title>
        <authorList>
            <person name="Wang H."/>
        </authorList>
    </citation>
    <scope>NUCLEOTIDE SEQUENCE [LARGE SCALE GENOMIC DNA]</scope>
    <source>
        <strain evidence="1 2">KCTC 13187</strain>
    </source>
</reference>
<dbReference type="RefSeq" id="WP_110935429.1">
    <property type="nucleotide sequence ID" value="NZ_KZ614146.1"/>
</dbReference>